<proteinExistence type="predicted"/>
<feature type="compositionally biased region" description="Polar residues" evidence="1">
    <location>
        <begin position="1"/>
        <end position="11"/>
    </location>
</feature>
<reference evidence="3" key="1">
    <citation type="submission" date="2010-08" db="EMBL/GenBank/DDBJ databases">
        <authorList>
            <consortium name="Caenorhabditis japonica Sequencing Consortium"/>
            <person name="Wilson R.K."/>
        </authorList>
    </citation>
    <scope>NUCLEOTIDE SEQUENCE [LARGE SCALE GENOMIC DNA]</scope>
    <source>
        <strain evidence="3">DF5081</strain>
    </source>
</reference>
<organism evidence="2 3">
    <name type="scientific">Caenorhabditis japonica</name>
    <dbReference type="NCBI Taxonomy" id="281687"/>
    <lineage>
        <taxon>Eukaryota</taxon>
        <taxon>Metazoa</taxon>
        <taxon>Ecdysozoa</taxon>
        <taxon>Nematoda</taxon>
        <taxon>Chromadorea</taxon>
        <taxon>Rhabditida</taxon>
        <taxon>Rhabditina</taxon>
        <taxon>Rhabditomorpha</taxon>
        <taxon>Rhabditoidea</taxon>
        <taxon>Rhabditidae</taxon>
        <taxon>Peloderinae</taxon>
        <taxon>Caenorhabditis</taxon>
    </lineage>
</organism>
<name>A0A8R1ENU7_CAEJA</name>
<protein>
    <submittedName>
        <fullName evidence="2">Uncharacterized protein</fullName>
    </submittedName>
</protein>
<dbReference type="AlphaFoldDB" id="A0A8R1ENU7"/>
<dbReference type="EnsemblMetazoa" id="CJA39755.1">
    <property type="protein sequence ID" value="CJA39755.1"/>
    <property type="gene ID" value="WBGene00215602"/>
</dbReference>
<sequence>MSATMDSSHFASPTDKNKCADISVDSPPTKKLTLKDGRKCAKRGRPVRSVGRPPKYPGGNPSQSTPMIMSLLERVSKLEAAFSELTAANANLIETNAEKEKLINDLRNSSAPYDLNFPVLSNTNATVNIKKSCTVLNCDSHFRDLPKHVPNAINSITQSSVLLIVYLFICMAQVNLDFRPLESYVLMINYIIYKKW</sequence>
<reference evidence="2" key="2">
    <citation type="submission" date="2022-06" db="UniProtKB">
        <authorList>
            <consortium name="EnsemblMetazoa"/>
        </authorList>
    </citation>
    <scope>IDENTIFICATION</scope>
    <source>
        <strain evidence="2">DF5081</strain>
    </source>
</reference>
<evidence type="ECO:0000256" key="1">
    <source>
        <dbReference type="SAM" id="MobiDB-lite"/>
    </source>
</evidence>
<evidence type="ECO:0000313" key="2">
    <source>
        <dbReference type="EnsemblMetazoa" id="CJA39755.1"/>
    </source>
</evidence>
<feature type="region of interest" description="Disordered" evidence="1">
    <location>
        <begin position="1"/>
        <end position="65"/>
    </location>
</feature>
<keyword evidence="3" id="KW-1185">Reference proteome</keyword>
<evidence type="ECO:0000313" key="3">
    <source>
        <dbReference type="Proteomes" id="UP000005237"/>
    </source>
</evidence>
<dbReference type="Proteomes" id="UP000005237">
    <property type="component" value="Unassembled WGS sequence"/>
</dbReference>
<accession>A0A8R1ENU7</accession>